<name>Q0EXX7_9PROT</name>
<evidence type="ECO:0000313" key="5">
    <source>
        <dbReference type="EMBL" id="EAU54075.1"/>
    </source>
</evidence>
<dbReference type="InterPro" id="IPR000873">
    <property type="entry name" value="AMP-dep_synth/lig_dom"/>
</dbReference>
<keyword evidence="5" id="KW-0436">Ligase</keyword>
<proteinExistence type="predicted"/>
<dbReference type="eggNOG" id="COG1022">
    <property type="taxonomic scope" value="Bacteria"/>
</dbReference>
<dbReference type="InterPro" id="IPR020845">
    <property type="entry name" value="AMP-binding_CS"/>
</dbReference>
<dbReference type="GO" id="GO:0016020">
    <property type="term" value="C:membrane"/>
    <property type="evidence" value="ECO:0007669"/>
    <property type="project" value="TreeGrafter"/>
</dbReference>
<dbReference type="Proteomes" id="UP000005297">
    <property type="component" value="Unassembled WGS sequence"/>
</dbReference>
<keyword evidence="2" id="KW-0067">ATP-binding</keyword>
<dbReference type="EMBL" id="AATS01000012">
    <property type="protein sequence ID" value="EAU54075.1"/>
    <property type="molecule type" value="Genomic_DNA"/>
</dbReference>
<keyword evidence="1" id="KW-0547">Nucleotide-binding</keyword>
<organism evidence="5 6">
    <name type="scientific">Mariprofundus ferrooxydans PV-1</name>
    <dbReference type="NCBI Taxonomy" id="314345"/>
    <lineage>
        <taxon>Bacteria</taxon>
        <taxon>Pseudomonadati</taxon>
        <taxon>Pseudomonadota</taxon>
        <taxon>Candidatius Mariprofundia</taxon>
        <taxon>Mariprofundales</taxon>
        <taxon>Mariprofundaceae</taxon>
        <taxon>Mariprofundus</taxon>
    </lineage>
</organism>
<dbReference type="RefSeq" id="WP_009850412.1">
    <property type="nucleotide sequence ID" value="NZ_DS022295.1"/>
</dbReference>
<dbReference type="FunCoup" id="Q0EXX7">
    <property type="interactions" value="343"/>
</dbReference>
<dbReference type="CDD" id="cd05907">
    <property type="entry name" value="VL_LC_FACS_like"/>
    <property type="match status" value="1"/>
</dbReference>
<evidence type="ECO:0000256" key="2">
    <source>
        <dbReference type="ARBA" id="ARBA00022840"/>
    </source>
</evidence>
<dbReference type="AlphaFoldDB" id="Q0EXX7"/>
<dbReference type="InterPro" id="IPR020459">
    <property type="entry name" value="AMP-binding"/>
</dbReference>
<dbReference type="STRING" id="314344.AL013_00670"/>
<dbReference type="GO" id="GO:0005524">
    <property type="term" value="F:ATP binding"/>
    <property type="evidence" value="ECO:0007669"/>
    <property type="project" value="UniProtKB-KW"/>
</dbReference>
<evidence type="ECO:0000256" key="3">
    <source>
        <dbReference type="ARBA" id="ARBA00024484"/>
    </source>
</evidence>
<sequence>MTSAKCEGLKRAAEARCLSDLLLASPPEWLDAPLLYARQPDGQWQSQSRIGVQQAVLRVAAWLEAMGVTPGDRVGILGHNCPEWYIADFAILRLGAVTVPAYFTDPAESVQYVFADAAVSVIFVEEGEQQSKLAGMNIPSLTFHGEQQSIASIAADARWDNRLKAACPDREDLATLIYTSGTTGHPKGVMLTHGNLLADVEAGIGGVPVFADDLFLSFLPASHAFERTVGHFLPSACGAGIAYAESVTTLLRDMPEVRPTLMISVPRLYEKIYAGVDAKLAAGSAVSRWLFRLAQRLGLNRFNRRRQGDDLSAVAAWLWALLDRLVHARLREKMGGRIRAFVSGGAALHPDIARFLLAADIIVLPGYGLTETSPVLSVNRQAYIKPGTVGPALPGVELKCAEDGELLVKGPMVMQGYWQQPLATAEAFDADGWLRTGDIVTIDGDGYITIMDRKKEIMVLSNGEKLSPAVIEQHIAANPCVQQVMVIADQRPFVTALVVVDQAILQRVWQQAQRRPLPAAWRTDADLYAWLLARMHHDEHDLASYMQIRRFAFVDEPWSQEAGLLTPTLKLKRRKISERHAELIDSLYEEQP</sequence>
<dbReference type="Pfam" id="PF23562">
    <property type="entry name" value="AMP-binding_C_3"/>
    <property type="match status" value="1"/>
</dbReference>
<dbReference type="InterPro" id="IPR042099">
    <property type="entry name" value="ANL_N_sf"/>
</dbReference>
<dbReference type="Gene3D" id="3.40.50.12780">
    <property type="entry name" value="N-terminal domain of ligase-like"/>
    <property type="match status" value="1"/>
</dbReference>
<gene>
    <name evidence="5" type="ORF">SPV1_00557</name>
</gene>
<dbReference type="PANTHER" id="PTHR43272">
    <property type="entry name" value="LONG-CHAIN-FATTY-ACID--COA LIGASE"/>
    <property type="match status" value="1"/>
</dbReference>
<keyword evidence="6" id="KW-1185">Reference proteome</keyword>
<reference evidence="5 6" key="1">
    <citation type="submission" date="2006-09" db="EMBL/GenBank/DDBJ databases">
        <authorList>
            <person name="Emerson D."/>
            <person name="Ferriera S."/>
            <person name="Johnson J."/>
            <person name="Kravitz S."/>
            <person name="Halpern A."/>
            <person name="Remington K."/>
            <person name="Beeson K."/>
            <person name="Tran B."/>
            <person name="Rogers Y.-H."/>
            <person name="Friedman R."/>
            <person name="Venter J.C."/>
        </authorList>
    </citation>
    <scope>NUCLEOTIDE SEQUENCE [LARGE SCALE GENOMIC DNA]</scope>
    <source>
        <strain evidence="5 6">PV-1</strain>
    </source>
</reference>
<dbReference type="OrthoDB" id="9766486at2"/>
<evidence type="ECO:0000259" key="4">
    <source>
        <dbReference type="Pfam" id="PF00501"/>
    </source>
</evidence>
<protein>
    <submittedName>
        <fullName evidence="5">Long-chain fatty-acid-CoA ligase</fullName>
    </submittedName>
</protein>
<dbReference type="HOGENOM" id="CLU_000022_45_5_0"/>
<dbReference type="InterPro" id="IPR045851">
    <property type="entry name" value="AMP-bd_C_sf"/>
</dbReference>
<dbReference type="SUPFAM" id="SSF56801">
    <property type="entry name" value="Acetyl-CoA synthetase-like"/>
    <property type="match status" value="1"/>
</dbReference>
<feature type="domain" description="AMP-dependent synthetase/ligase" evidence="4">
    <location>
        <begin position="42"/>
        <end position="418"/>
    </location>
</feature>
<dbReference type="InParanoid" id="Q0EXX7"/>
<dbReference type="PANTHER" id="PTHR43272:SF33">
    <property type="entry name" value="AMP-BINDING DOMAIN-CONTAINING PROTEIN-RELATED"/>
    <property type="match status" value="1"/>
</dbReference>
<accession>Q0EXX7</accession>
<dbReference type="PRINTS" id="PR00154">
    <property type="entry name" value="AMPBINDING"/>
</dbReference>
<comment type="catalytic activity">
    <reaction evidence="3">
        <text>a long-chain fatty acid + ATP + CoA = a long-chain fatty acyl-CoA + AMP + diphosphate</text>
        <dbReference type="Rhea" id="RHEA:15421"/>
        <dbReference type="ChEBI" id="CHEBI:30616"/>
        <dbReference type="ChEBI" id="CHEBI:33019"/>
        <dbReference type="ChEBI" id="CHEBI:57287"/>
        <dbReference type="ChEBI" id="CHEBI:57560"/>
        <dbReference type="ChEBI" id="CHEBI:83139"/>
        <dbReference type="ChEBI" id="CHEBI:456215"/>
        <dbReference type="EC" id="6.2.1.3"/>
    </reaction>
    <physiologicalReaction direction="left-to-right" evidence="3">
        <dbReference type="Rhea" id="RHEA:15422"/>
    </physiologicalReaction>
</comment>
<comment type="caution">
    <text evidence="5">The sequence shown here is derived from an EMBL/GenBank/DDBJ whole genome shotgun (WGS) entry which is preliminary data.</text>
</comment>
<dbReference type="Pfam" id="PF00501">
    <property type="entry name" value="AMP-binding"/>
    <property type="match status" value="1"/>
</dbReference>
<evidence type="ECO:0000313" key="6">
    <source>
        <dbReference type="Proteomes" id="UP000005297"/>
    </source>
</evidence>
<evidence type="ECO:0000256" key="1">
    <source>
        <dbReference type="ARBA" id="ARBA00022741"/>
    </source>
</evidence>
<dbReference type="PROSITE" id="PS00455">
    <property type="entry name" value="AMP_BINDING"/>
    <property type="match status" value="1"/>
</dbReference>
<dbReference type="GO" id="GO:0004467">
    <property type="term" value="F:long-chain fatty acid-CoA ligase activity"/>
    <property type="evidence" value="ECO:0007669"/>
    <property type="project" value="UniProtKB-EC"/>
</dbReference>
<dbReference type="Gene3D" id="3.30.300.30">
    <property type="match status" value="1"/>
</dbReference>